<dbReference type="InterPro" id="IPR033948">
    <property type="entry name" value="ETF_beta_N"/>
</dbReference>
<evidence type="ECO:0000256" key="6">
    <source>
        <dbReference type="ARBA" id="ARBA00022982"/>
    </source>
</evidence>
<evidence type="ECO:0000256" key="1">
    <source>
        <dbReference type="ARBA" id="ARBA00001974"/>
    </source>
</evidence>
<comment type="function">
    <text evidence="7">The electron transfer flavoprotein serves as a specific electron acceptor for other dehydrogenases. It transfers the electrons to the main respiratory chain via ETF-ubiquinone oxidoreductase (ETF dehydrogenase).</text>
</comment>
<dbReference type="InterPro" id="IPR012255">
    <property type="entry name" value="ETF_b"/>
</dbReference>
<keyword evidence="5" id="KW-0813">Transport</keyword>
<gene>
    <name evidence="9" type="ORF">GP475_10850</name>
</gene>
<proteinExistence type="inferred from homology"/>
<sequence length="258" mass="27244">MKIVVLLKEVPDTYGERHIDLETGLADRTNSDAVLDEICERAVEAALNIAENSDGVEVDVLCMGPQSAVSSIRKALAMGAEKAIHIVDEDLLGADTLLTAEMLAAAISRGEYDLIVAGNLSTDGNGGVVPAMVAELLDYPHLTQLTEVTVEGKTVSGVRSSDSATMNIEGELPAVISITETFPDARFPNFKGLKAAKSKPVETLSAEDLGVDPLDFSVPRSIMISANQRPPRETGEKITDDGTAAAKIAEFLASNGHI</sequence>
<evidence type="ECO:0000256" key="7">
    <source>
        <dbReference type="ARBA" id="ARBA00025649"/>
    </source>
</evidence>
<accession>A0A7H0SR96</accession>
<dbReference type="SMART" id="SM00893">
    <property type="entry name" value="ETF"/>
    <property type="match status" value="1"/>
</dbReference>
<dbReference type="GO" id="GO:0009055">
    <property type="term" value="F:electron transfer activity"/>
    <property type="evidence" value="ECO:0007669"/>
    <property type="project" value="InterPro"/>
</dbReference>
<dbReference type="RefSeq" id="WP_187974383.1">
    <property type="nucleotide sequence ID" value="NZ_CP046884.1"/>
</dbReference>
<organism evidence="9 10">
    <name type="scientific">Corynebacterium poyangense</name>
    <dbReference type="NCBI Taxonomy" id="2684405"/>
    <lineage>
        <taxon>Bacteria</taxon>
        <taxon>Bacillati</taxon>
        <taxon>Actinomycetota</taxon>
        <taxon>Actinomycetes</taxon>
        <taxon>Mycobacteriales</taxon>
        <taxon>Corynebacteriaceae</taxon>
        <taxon>Corynebacterium</taxon>
    </lineage>
</organism>
<comment type="similarity">
    <text evidence="2">Belongs to the ETF beta-subunit/FixA family.</text>
</comment>
<dbReference type="Gene3D" id="3.40.50.620">
    <property type="entry name" value="HUPs"/>
    <property type="match status" value="1"/>
</dbReference>
<dbReference type="InterPro" id="IPR014730">
    <property type="entry name" value="ETF_a/b_N"/>
</dbReference>
<dbReference type="AlphaFoldDB" id="A0A7H0SR96"/>
<name>A0A7H0SR96_9CORY</name>
<evidence type="ECO:0000313" key="10">
    <source>
        <dbReference type="Proteomes" id="UP000516320"/>
    </source>
</evidence>
<dbReference type="KEGG" id="cpoy:GP475_10850"/>
<comment type="cofactor">
    <cofactor evidence="1">
        <name>FAD</name>
        <dbReference type="ChEBI" id="CHEBI:57692"/>
    </cofactor>
</comment>
<dbReference type="EMBL" id="CP046884">
    <property type="protein sequence ID" value="QNQ91071.1"/>
    <property type="molecule type" value="Genomic_DNA"/>
</dbReference>
<dbReference type="GO" id="GO:0005829">
    <property type="term" value="C:cytosol"/>
    <property type="evidence" value="ECO:0007669"/>
    <property type="project" value="TreeGrafter"/>
</dbReference>
<protein>
    <recommendedName>
        <fullName evidence="4">Electron transfer flavoprotein subunit beta</fullName>
    </recommendedName>
</protein>
<evidence type="ECO:0000313" key="9">
    <source>
        <dbReference type="EMBL" id="QNQ91071.1"/>
    </source>
</evidence>
<dbReference type="PANTHER" id="PTHR21294">
    <property type="entry name" value="ELECTRON TRANSFER FLAVOPROTEIN BETA-SUBUNIT"/>
    <property type="match status" value="1"/>
</dbReference>
<comment type="subunit">
    <text evidence="3">Heterodimer of an alpha and a beta subunit.</text>
</comment>
<feature type="domain" description="Electron transfer flavoprotein alpha/beta-subunit N-terminal" evidence="8">
    <location>
        <begin position="23"/>
        <end position="213"/>
    </location>
</feature>
<dbReference type="Proteomes" id="UP000516320">
    <property type="component" value="Chromosome"/>
</dbReference>
<dbReference type="PIRSF" id="PIRSF000090">
    <property type="entry name" value="Beta-ETF"/>
    <property type="match status" value="1"/>
</dbReference>
<dbReference type="SUPFAM" id="SSF52402">
    <property type="entry name" value="Adenine nucleotide alpha hydrolases-like"/>
    <property type="match status" value="1"/>
</dbReference>
<dbReference type="InterPro" id="IPR014729">
    <property type="entry name" value="Rossmann-like_a/b/a_fold"/>
</dbReference>
<reference evidence="9 10" key="1">
    <citation type="submission" date="2019-12" db="EMBL/GenBank/DDBJ databases">
        <title>Corynebacterium sp. nov., isolated from feces of the Anser Albifrons in China.</title>
        <authorList>
            <person name="Liu Q."/>
        </authorList>
    </citation>
    <scope>NUCLEOTIDE SEQUENCE [LARGE SCALE GENOMIC DNA]</scope>
    <source>
        <strain evidence="9 10">4H37-19</strain>
    </source>
</reference>
<keyword evidence="6" id="KW-0249">Electron transport</keyword>
<evidence type="ECO:0000256" key="2">
    <source>
        <dbReference type="ARBA" id="ARBA00007557"/>
    </source>
</evidence>
<evidence type="ECO:0000256" key="5">
    <source>
        <dbReference type="ARBA" id="ARBA00022448"/>
    </source>
</evidence>
<dbReference type="Pfam" id="PF01012">
    <property type="entry name" value="ETF"/>
    <property type="match status" value="1"/>
</dbReference>
<dbReference type="PANTHER" id="PTHR21294:SF8">
    <property type="entry name" value="ELECTRON TRANSFER FLAVOPROTEIN SUBUNIT BETA"/>
    <property type="match status" value="1"/>
</dbReference>
<evidence type="ECO:0000259" key="8">
    <source>
        <dbReference type="SMART" id="SM00893"/>
    </source>
</evidence>
<dbReference type="CDD" id="cd01714">
    <property type="entry name" value="ETF_beta"/>
    <property type="match status" value="1"/>
</dbReference>
<evidence type="ECO:0000256" key="3">
    <source>
        <dbReference type="ARBA" id="ARBA00011355"/>
    </source>
</evidence>
<keyword evidence="10" id="KW-1185">Reference proteome</keyword>
<evidence type="ECO:0000256" key="4">
    <source>
        <dbReference type="ARBA" id="ARBA00016797"/>
    </source>
</evidence>